<proteinExistence type="predicted"/>
<feature type="domain" description="X8" evidence="3">
    <location>
        <begin position="35"/>
        <end position="118"/>
    </location>
</feature>
<dbReference type="SMART" id="SM00768">
    <property type="entry name" value="X8"/>
    <property type="match status" value="1"/>
</dbReference>
<gene>
    <name evidence="5" type="primary">LOC109724821</name>
</gene>
<evidence type="ECO:0000256" key="2">
    <source>
        <dbReference type="SAM" id="SignalP"/>
    </source>
</evidence>
<name>A0A6P5GKZ7_ANACO</name>
<dbReference type="PANTHER" id="PTHR31044:SF57">
    <property type="entry name" value="CARBOHYDRATE-BINDING X8 DOMAIN SUPERFAMILY PROTEIN"/>
    <property type="match status" value="1"/>
</dbReference>
<organism evidence="4 5">
    <name type="scientific">Ananas comosus</name>
    <name type="common">Pineapple</name>
    <name type="synonym">Ananas ananas</name>
    <dbReference type="NCBI Taxonomy" id="4615"/>
    <lineage>
        <taxon>Eukaryota</taxon>
        <taxon>Viridiplantae</taxon>
        <taxon>Streptophyta</taxon>
        <taxon>Embryophyta</taxon>
        <taxon>Tracheophyta</taxon>
        <taxon>Spermatophyta</taxon>
        <taxon>Magnoliopsida</taxon>
        <taxon>Liliopsida</taxon>
        <taxon>Poales</taxon>
        <taxon>Bromeliaceae</taxon>
        <taxon>Bromelioideae</taxon>
        <taxon>Ananas</taxon>
    </lineage>
</organism>
<dbReference type="Gene3D" id="1.20.58.1040">
    <property type="match status" value="1"/>
</dbReference>
<dbReference type="Proteomes" id="UP000515123">
    <property type="component" value="Linkage group 19"/>
</dbReference>
<dbReference type="AlphaFoldDB" id="A0A6P5GKZ7"/>
<dbReference type="GO" id="GO:0009506">
    <property type="term" value="C:plasmodesma"/>
    <property type="evidence" value="ECO:0007669"/>
    <property type="project" value="UniProtKB-ARBA"/>
</dbReference>
<keyword evidence="4" id="KW-1185">Reference proteome</keyword>
<protein>
    <submittedName>
        <fullName evidence="5">Major pollen allergen Ole e 10-like</fullName>
    </submittedName>
</protein>
<reference evidence="4" key="1">
    <citation type="journal article" date="2015" name="Nat. Genet.">
        <title>The pineapple genome and the evolution of CAM photosynthesis.</title>
        <authorList>
            <person name="Ming R."/>
            <person name="VanBuren R."/>
            <person name="Wai C.M."/>
            <person name="Tang H."/>
            <person name="Schatz M.C."/>
            <person name="Bowers J.E."/>
            <person name="Lyons E."/>
            <person name="Wang M.L."/>
            <person name="Chen J."/>
            <person name="Biggers E."/>
            <person name="Zhang J."/>
            <person name="Huang L."/>
            <person name="Zhang L."/>
            <person name="Miao W."/>
            <person name="Zhang J."/>
            <person name="Ye Z."/>
            <person name="Miao C."/>
            <person name="Lin Z."/>
            <person name="Wang H."/>
            <person name="Zhou H."/>
            <person name="Yim W.C."/>
            <person name="Priest H.D."/>
            <person name="Zheng C."/>
            <person name="Woodhouse M."/>
            <person name="Edger P.P."/>
            <person name="Guyot R."/>
            <person name="Guo H.B."/>
            <person name="Guo H."/>
            <person name="Zheng G."/>
            <person name="Singh R."/>
            <person name="Sharma A."/>
            <person name="Min X."/>
            <person name="Zheng Y."/>
            <person name="Lee H."/>
            <person name="Gurtowski J."/>
            <person name="Sedlazeck F.J."/>
            <person name="Harkess A."/>
            <person name="McKain M.R."/>
            <person name="Liao Z."/>
            <person name="Fang J."/>
            <person name="Liu J."/>
            <person name="Zhang X."/>
            <person name="Zhang Q."/>
            <person name="Hu W."/>
            <person name="Qin Y."/>
            <person name="Wang K."/>
            <person name="Chen L.Y."/>
            <person name="Shirley N."/>
            <person name="Lin Y.R."/>
            <person name="Liu L.Y."/>
            <person name="Hernandez A.G."/>
            <person name="Wright C.L."/>
            <person name="Bulone V."/>
            <person name="Tuskan G.A."/>
            <person name="Heath K."/>
            <person name="Zee F."/>
            <person name="Moore P.H."/>
            <person name="Sunkar R."/>
            <person name="Leebens-Mack J.H."/>
            <person name="Mockler T."/>
            <person name="Bennetzen J.L."/>
            <person name="Freeling M."/>
            <person name="Sankoff D."/>
            <person name="Paterson A.H."/>
            <person name="Zhu X."/>
            <person name="Yang X."/>
            <person name="Smith J.A."/>
            <person name="Cushman J.C."/>
            <person name="Paull R.E."/>
            <person name="Yu Q."/>
        </authorList>
    </citation>
    <scope>NUCLEOTIDE SEQUENCE [LARGE SCALE GENOMIC DNA]</scope>
    <source>
        <strain evidence="4">cv. F153</strain>
    </source>
</reference>
<evidence type="ECO:0000259" key="3">
    <source>
        <dbReference type="SMART" id="SM00768"/>
    </source>
</evidence>
<accession>A0A6P5GKZ7</accession>
<dbReference type="PANTHER" id="PTHR31044">
    <property type="entry name" value="BETA-1,3 GLUCANASE"/>
    <property type="match status" value="1"/>
</dbReference>
<evidence type="ECO:0000313" key="5">
    <source>
        <dbReference type="RefSeq" id="XP_020109336.1"/>
    </source>
</evidence>
<dbReference type="Pfam" id="PF07983">
    <property type="entry name" value="X8"/>
    <property type="match status" value="1"/>
</dbReference>
<feature type="signal peptide" evidence="2">
    <location>
        <begin position="1"/>
        <end position="26"/>
    </location>
</feature>
<dbReference type="GeneID" id="109724821"/>
<evidence type="ECO:0000313" key="4">
    <source>
        <dbReference type="Proteomes" id="UP000515123"/>
    </source>
</evidence>
<sequence length="119" mass="13258">MASTHVIFLSFLHFLLLLSYLNHGECSGLTSCQKTWCVAKASAEDRDLDDIIRFACSETNCDPIQADGPCFDPNTRISHASVAMNLYYQSRGRNLWNCYFNGSGLIVLTDPSYGSCKYA</sequence>
<dbReference type="InterPro" id="IPR044788">
    <property type="entry name" value="X8_dom_prot"/>
</dbReference>
<keyword evidence="1 2" id="KW-0732">Signal</keyword>
<dbReference type="InterPro" id="IPR012946">
    <property type="entry name" value="X8"/>
</dbReference>
<evidence type="ECO:0000256" key="1">
    <source>
        <dbReference type="ARBA" id="ARBA00022729"/>
    </source>
</evidence>
<dbReference type="RefSeq" id="XP_020109336.1">
    <property type="nucleotide sequence ID" value="XM_020253747.1"/>
</dbReference>
<reference evidence="5" key="2">
    <citation type="submission" date="2025-08" db="UniProtKB">
        <authorList>
            <consortium name="RefSeq"/>
        </authorList>
    </citation>
    <scope>IDENTIFICATION</scope>
    <source>
        <tissue evidence="5">Leaf</tissue>
    </source>
</reference>
<dbReference type="OrthoDB" id="1928574at2759"/>
<feature type="chain" id="PRO_5028109427" evidence="2">
    <location>
        <begin position="27"/>
        <end position="119"/>
    </location>
</feature>